<evidence type="ECO:0000256" key="1">
    <source>
        <dbReference type="ARBA" id="ARBA00001946"/>
    </source>
</evidence>
<reference evidence="10" key="1">
    <citation type="journal article" date="2008" name="ISME J.">
        <title>Genomic patterns of recombination, clonal divergence and environment in marine microbial populations.</title>
        <authorList>
            <person name="Konstantinidis K.T."/>
            <person name="Delong E.F."/>
        </authorList>
    </citation>
    <scope>NUCLEOTIDE SEQUENCE</scope>
</reference>
<dbReference type="GO" id="GO:0030976">
    <property type="term" value="F:thiamine pyrophosphate binding"/>
    <property type="evidence" value="ECO:0007669"/>
    <property type="project" value="InterPro"/>
</dbReference>
<keyword evidence="4" id="KW-0479">Metal-binding</keyword>
<dbReference type="GO" id="GO:0000287">
    <property type="term" value="F:magnesium ion binding"/>
    <property type="evidence" value="ECO:0007669"/>
    <property type="project" value="InterPro"/>
</dbReference>
<dbReference type="EMBL" id="EU016671">
    <property type="protein sequence ID" value="ABZ10277.1"/>
    <property type="molecule type" value="Genomic_DNA"/>
</dbReference>
<dbReference type="InterPro" id="IPR012001">
    <property type="entry name" value="Thiamin_PyroP_enz_TPP-bd_dom"/>
</dbReference>
<feature type="domain" description="Thiamine pyrophosphate enzyme TPP-binding" evidence="8">
    <location>
        <begin position="406"/>
        <end position="542"/>
    </location>
</feature>
<comment type="cofactor">
    <cofactor evidence="1">
        <name>Mg(2+)</name>
        <dbReference type="ChEBI" id="CHEBI:18420"/>
    </cofactor>
</comment>
<comment type="similarity">
    <text evidence="3 6">Belongs to the TPP enzyme family.</text>
</comment>
<dbReference type="InterPro" id="IPR029035">
    <property type="entry name" value="DHS-like_NAD/FAD-binding_dom"/>
</dbReference>
<dbReference type="InterPro" id="IPR029061">
    <property type="entry name" value="THDP-binding"/>
</dbReference>
<comment type="cofactor">
    <cofactor evidence="2">
        <name>thiamine diphosphate</name>
        <dbReference type="ChEBI" id="CHEBI:58937"/>
    </cofactor>
</comment>
<evidence type="ECO:0000313" key="10">
    <source>
        <dbReference type="EMBL" id="ABZ10277.1"/>
    </source>
</evidence>
<dbReference type="Gene3D" id="3.40.50.1220">
    <property type="entry name" value="TPP-binding domain"/>
    <property type="match status" value="1"/>
</dbReference>
<dbReference type="PANTHER" id="PTHR18968:SF166">
    <property type="entry name" value="2-HYDROXYACYL-COA LYASE 2"/>
    <property type="match status" value="1"/>
</dbReference>
<dbReference type="InterPro" id="IPR012000">
    <property type="entry name" value="Thiamin_PyroP_enz_cen_dom"/>
</dbReference>
<evidence type="ECO:0000256" key="4">
    <source>
        <dbReference type="ARBA" id="ARBA00022723"/>
    </source>
</evidence>
<feature type="domain" description="Thiamine pyrophosphate enzyme N-terminal TPP-binding" evidence="9">
    <location>
        <begin position="8"/>
        <end position="122"/>
    </location>
</feature>
<dbReference type="GO" id="GO:0009099">
    <property type="term" value="P:L-valine biosynthetic process"/>
    <property type="evidence" value="ECO:0007669"/>
    <property type="project" value="TreeGrafter"/>
</dbReference>
<evidence type="ECO:0000259" key="8">
    <source>
        <dbReference type="Pfam" id="PF02775"/>
    </source>
</evidence>
<gene>
    <name evidence="10" type="ORF">ALOHA_HF4000APKG10K24ctg1g8</name>
</gene>
<dbReference type="AlphaFoldDB" id="B3TCG8"/>
<dbReference type="GO" id="GO:0050660">
    <property type="term" value="F:flavin adenine dinucleotide binding"/>
    <property type="evidence" value="ECO:0007669"/>
    <property type="project" value="TreeGrafter"/>
</dbReference>
<evidence type="ECO:0000259" key="7">
    <source>
        <dbReference type="Pfam" id="PF00205"/>
    </source>
</evidence>
<dbReference type="InterPro" id="IPR045229">
    <property type="entry name" value="TPP_enz"/>
</dbReference>
<feature type="domain" description="Thiamine pyrophosphate enzyme central" evidence="7">
    <location>
        <begin position="196"/>
        <end position="332"/>
    </location>
</feature>
<dbReference type="InterPro" id="IPR000399">
    <property type="entry name" value="TPP-bd_CS"/>
</dbReference>
<evidence type="ECO:0000256" key="5">
    <source>
        <dbReference type="ARBA" id="ARBA00023052"/>
    </source>
</evidence>
<dbReference type="SUPFAM" id="SSF52467">
    <property type="entry name" value="DHS-like NAD/FAD-binding domain"/>
    <property type="match status" value="1"/>
</dbReference>
<dbReference type="PANTHER" id="PTHR18968">
    <property type="entry name" value="THIAMINE PYROPHOSPHATE ENZYMES"/>
    <property type="match status" value="1"/>
</dbReference>
<dbReference type="Pfam" id="PF02776">
    <property type="entry name" value="TPP_enzyme_N"/>
    <property type="match status" value="1"/>
</dbReference>
<dbReference type="PROSITE" id="PS00187">
    <property type="entry name" value="TPP_ENZYMES"/>
    <property type="match status" value="1"/>
</dbReference>
<evidence type="ECO:0000256" key="6">
    <source>
        <dbReference type="RuleBase" id="RU362132"/>
    </source>
</evidence>
<name>B3TCG8_9ZZZZ</name>
<sequence length="564" mass="61602">MAERLSAGVAIIEMLRQEGVSHIFGIVGSSFLDILDPLYDRDDVKFIGVRHEQGAALMADGYSRISGAPSVCLVTNGPGVLNLTYGIASAYVAHSPVVVLAPSASRDHQYRDSTQEFDQVSLFRSITKAAFPVNKIERLPDALRHAFRVATSGKMGPVLVDLPRDILPGAEIELDMLPPEAYRTGQTRSRGDRNLIEKAARLLLSAQHPVIIAGGGVQWSNAAEEVTGMADLLGAAITTSYGRADAVPSDHPNFLGHLGRLGATEAIEAVRQSDVILAVGTRLAQSTTFYDNRFIPADAQIIQIEIDPEELGRNYPISVGIEGDAKAVMQGLLEVVRDAEPRRNQPWVEDIGDWHARRNDRLENEGRLDSPLIKPQRVYAELRKLMPKDAIVALDAGVGPNFGQDRLNFYEPRSLLTSLDLGGLGFSFPAALGAKFAAPDRPVINFNGDGGFLFNAQEFATAVRYKLKVITVILNNDCWGSEKAYQRDAFNQRYVEADINNPRFDKYAEIFGGTGFYVDRTQDIGNAFQEALKVDGPSIIEIPVDPEELPRPARLSDVQAPKAA</sequence>
<evidence type="ECO:0000256" key="2">
    <source>
        <dbReference type="ARBA" id="ARBA00001964"/>
    </source>
</evidence>
<dbReference type="InterPro" id="IPR011766">
    <property type="entry name" value="TPP_enzyme_TPP-bd"/>
</dbReference>
<dbReference type="Pfam" id="PF00205">
    <property type="entry name" value="TPP_enzyme_M"/>
    <property type="match status" value="1"/>
</dbReference>
<dbReference type="Pfam" id="PF02775">
    <property type="entry name" value="TPP_enzyme_C"/>
    <property type="match status" value="1"/>
</dbReference>
<proteinExistence type="inferred from homology"/>
<keyword evidence="5 6" id="KW-0786">Thiamine pyrophosphate</keyword>
<dbReference type="SUPFAM" id="SSF52518">
    <property type="entry name" value="Thiamin diphosphate-binding fold (THDP-binding)"/>
    <property type="match status" value="2"/>
</dbReference>
<dbReference type="FunFam" id="3.40.50.970:FF:000007">
    <property type="entry name" value="Acetolactate synthase"/>
    <property type="match status" value="1"/>
</dbReference>
<evidence type="ECO:0000259" key="9">
    <source>
        <dbReference type="Pfam" id="PF02776"/>
    </source>
</evidence>
<evidence type="ECO:0000256" key="3">
    <source>
        <dbReference type="ARBA" id="ARBA00007812"/>
    </source>
</evidence>
<accession>B3TCG8</accession>
<organism evidence="10">
    <name type="scientific">uncultured marine microorganism HF4000_APKG10K24</name>
    <dbReference type="NCBI Taxonomy" id="455562"/>
    <lineage>
        <taxon>unclassified sequences</taxon>
        <taxon>environmental samples</taxon>
    </lineage>
</organism>
<dbReference type="GO" id="GO:0003984">
    <property type="term" value="F:acetolactate synthase activity"/>
    <property type="evidence" value="ECO:0007669"/>
    <property type="project" value="TreeGrafter"/>
</dbReference>
<dbReference type="GO" id="GO:0009097">
    <property type="term" value="P:isoleucine biosynthetic process"/>
    <property type="evidence" value="ECO:0007669"/>
    <property type="project" value="TreeGrafter"/>
</dbReference>
<protein>
    <submittedName>
        <fullName evidence="10">Putative Thiamine pyrophosphate enzyme, N-terminal TPP-binding domain protein</fullName>
    </submittedName>
</protein>
<dbReference type="CDD" id="cd07035">
    <property type="entry name" value="TPP_PYR_POX_like"/>
    <property type="match status" value="1"/>
</dbReference>
<dbReference type="Gene3D" id="3.40.50.970">
    <property type="match status" value="2"/>
</dbReference>